<name>Q38EA5_TRYB2</name>
<gene>
    <name evidence="2" type="ORF">Tb09.211.0530</name>
</gene>
<dbReference type="KEGG" id="tbr:Tb09.211.0530"/>
<dbReference type="GeneID" id="3660584"/>
<evidence type="ECO:0000313" key="3">
    <source>
        <dbReference type="Proteomes" id="UP000008524"/>
    </source>
</evidence>
<feature type="region of interest" description="Disordered" evidence="1">
    <location>
        <begin position="237"/>
        <end position="265"/>
    </location>
</feature>
<evidence type="ECO:0000313" key="2">
    <source>
        <dbReference type="EMBL" id="EAN76865.1"/>
    </source>
</evidence>
<dbReference type="GO" id="GO:0005739">
    <property type="term" value="C:mitochondrion"/>
    <property type="evidence" value="ECO:0000314"/>
    <property type="project" value="GeneDB"/>
</dbReference>
<dbReference type="GO" id="GO:0005743">
    <property type="term" value="C:mitochondrial inner membrane"/>
    <property type="evidence" value="ECO:0000304"/>
    <property type="project" value="GeneDB"/>
</dbReference>
<reference evidence="2 3" key="1">
    <citation type="journal article" date="2005" name="Science">
        <title>Comparative genomics of trypanosomatid parasitic protozoa.</title>
        <authorList>
            <person name="El-Sayed N.M."/>
            <person name="Myler P.J."/>
            <person name="Blandin G."/>
            <person name="Berriman M."/>
            <person name="Crabtree J."/>
            <person name="Aggarwal G."/>
            <person name="Caler E."/>
            <person name="Renauld H."/>
            <person name="Worthey E.A."/>
            <person name="Hertz-Fowler C."/>
            <person name="Ghedin E."/>
            <person name="Peacock C."/>
            <person name="Bartholomeu D.C."/>
            <person name="Haas B.J."/>
            <person name="Tran A.N."/>
            <person name="Wortman J.R."/>
            <person name="Alsmark U.C."/>
            <person name="Angiuoli S."/>
            <person name="Anupama A."/>
            <person name="Badger J."/>
            <person name="Bringaud F."/>
            <person name="Cadag E."/>
            <person name="Carlton J.M."/>
            <person name="Cerqueira G.C."/>
            <person name="Creasy T."/>
            <person name="Delcher A.L."/>
            <person name="Djikeng A."/>
            <person name="Embley T.M."/>
            <person name="Hauser C."/>
            <person name="Ivens A.C."/>
            <person name="Kummerfeld S.K."/>
            <person name="Pereira-Leal J.B."/>
            <person name="Nilsson D."/>
            <person name="Peterson J."/>
            <person name="Salzberg S.L."/>
            <person name="Shallom J."/>
            <person name="Silva J.C."/>
            <person name="Sundaram J."/>
            <person name="Westenberger S."/>
            <person name="White O."/>
            <person name="Melville S.E."/>
            <person name="Donelson J.E."/>
            <person name="Andersson B."/>
            <person name="Stuart K.D."/>
            <person name="Hall N."/>
        </authorList>
    </citation>
    <scope>NUCLEOTIDE SEQUENCE [LARGE SCALE GENOMIC DNA]</scope>
    <source>
        <strain evidence="2 3">927/4 GUTat10.1</strain>
    </source>
</reference>
<evidence type="ECO:0000256" key="1">
    <source>
        <dbReference type="SAM" id="MobiDB-lite"/>
    </source>
</evidence>
<dbReference type="eggNOG" id="ENOG502S2NH">
    <property type="taxonomic scope" value="Eukaryota"/>
</dbReference>
<keyword evidence="3" id="KW-1185">Reference proteome</keyword>
<feature type="compositionally biased region" description="Basic and acidic residues" evidence="1">
    <location>
        <begin position="250"/>
        <end position="265"/>
    </location>
</feature>
<dbReference type="EMBL" id="CM000207">
    <property type="protein sequence ID" value="EAN76865.1"/>
    <property type="molecule type" value="Genomic_DNA"/>
</dbReference>
<dbReference type="OrthoDB" id="269031at2759"/>
<dbReference type="InParanoid" id="Q38EA5"/>
<dbReference type="Proteomes" id="UP000008524">
    <property type="component" value="Chromosome 9"/>
</dbReference>
<dbReference type="PaxDb" id="5691-EAN76865"/>
<dbReference type="RefSeq" id="XP_827195.1">
    <property type="nucleotide sequence ID" value="XM_822102.1"/>
</dbReference>
<dbReference type="AlphaFoldDB" id="Q38EA5"/>
<sequence>MRAGCNVFFFFSGRGLDVSVSNWLLCGPFSSLLLFGGFICKRKFWAVKLIPCRGTETSRKVLTFSVPSSGIRCYRCTALPFFPSSNSLRALCKRSPMSVLRFWQVGRRRRFISPFTRLKAWWMGIEDASLLSRYGEDGPFRSVWIKWRGTIIVAACTAVMFGRMGETSRSNDILDNIELNRQRYYKREFAPEYVPNAPEAVYDGPKGYSYRDEVSGIMVNADGKLTSDLTREERRARLEQSEISSGMVEAARRLRESPRYQRNDS</sequence>
<accession>Q38EA5</accession>
<reference evidence="2 3" key="2">
    <citation type="journal article" date="2005" name="Science">
        <title>The genome of the African trypanosome Trypanosoma brucei.</title>
        <authorList>
            <person name="Berriman M."/>
            <person name="Ghedin E."/>
            <person name="Hertz-Fowler C."/>
            <person name="Blandin G."/>
            <person name="Renauld H."/>
            <person name="Bartholomeu D.C."/>
            <person name="Lennard N.J."/>
            <person name="Caler E."/>
            <person name="Hamlin N.E."/>
            <person name="Haas B."/>
            <person name="Bohme U."/>
            <person name="Hannick L."/>
            <person name="Aslett M.A."/>
            <person name="Shallom J."/>
            <person name="Marcello L."/>
            <person name="Hou L."/>
            <person name="Wickstead B."/>
            <person name="Alsmark U.C."/>
            <person name="Arrowsmith C."/>
            <person name="Atkin R.J."/>
            <person name="Barron A.J."/>
            <person name="Bringaud F."/>
            <person name="Brooks K."/>
            <person name="Carrington M."/>
            <person name="Cherevach I."/>
            <person name="Chillingworth T.J."/>
            <person name="Churcher C."/>
            <person name="Clark L.N."/>
            <person name="Corton C.H."/>
            <person name="Cronin A."/>
            <person name="Davies R.M."/>
            <person name="Doggett J."/>
            <person name="Djikeng A."/>
            <person name="Feldblyum T."/>
            <person name="Field M.C."/>
            <person name="Fraser A."/>
            <person name="Goodhead I."/>
            <person name="Hance Z."/>
            <person name="Harper D."/>
            <person name="Harris B.R."/>
            <person name="Hauser H."/>
            <person name="Hostetler J."/>
            <person name="Ivens A."/>
            <person name="Jagels K."/>
            <person name="Johnson D."/>
            <person name="Johnson J."/>
            <person name="Jones K."/>
            <person name="Kerhornou A.X."/>
            <person name="Koo H."/>
            <person name="Larke N."/>
            <person name="Landfear S."/>
            <person name="Larkin C."/>
            <person name="Leech V."/>
            <person name="Line A."/>
            <person name="Lord A."/>
            <person name="Macleod A."/>
            <person name="Mooney P.J."/>
            <person name="Moule S."/>
            <person name="Martin D.M."/>
            <person name="Morgan G.W."/>
            <person name="Mungall K."/>
            <person name="Norbertczak H."/>
            <person name="Ormond D."/>
            <person name="Pai G."/>
            <person name="Peacock C.S."/>
            <person name="Peterson J."/>
            <person name="Quail M.A."/>
            <person name="Rabbinowitsch E."/>
            <person name="Rajandream M.A."/>
            <person name="Reitter C."/>
            <person name="Salzberg S.L."/>
            <person name="Sanders M."/>
            <person name="Schobel S."/>
            <person name="Sharp S."/>
            <person name="Simmonds M."/>
            <person name="Simpson A.J."/>
            <person name="Tallon L."/>
            <person name="Turner C.M."/>
            <person name="Tait A."/>
            <person name="Tivey A.R."/>
            <person name="Van Aken S."/>
            <person name="Walker D."/>
            <person name="Wanless D."/>
            <person name="Wang S."/>
            <person name="White B."/>
            <person name="White O."/>
            <person name="Whitehead S."/>
            <person name="Woodward J."/>
            <person name="Wortman J."/>
            <person name="Adams M.D."/>
            <person name="Embley T.M."/>
            <person name="Gull K."/>
            <person name="Ullu E."/>
            <person name="Barry J.D."/>
            <person name="Fairlamb A.H."/>
            <person name="Opperdoes F."/>
            <person name="Barrell B.G."/>
            <person name="Donelson J.E."/>
            <person name="Hall N."/>
            <person name="Fraser C.M."/>
            <person name="Melville S.E."/>
            <person name="El-Sayed N.M."/>
        </authorList>
    </citation>
    <scope>NUCLEOTIDE SEQUENCE [LARGE SCALE GENOMIC DNA]</scope>
    <source>
        <strain evidence="2 3">927/4 GUTat10.1</strain>
    </source>
</reference>
<protein>
    <submittedName>
        <fullName evidence="2">Uncharacterized protein</fullName>
    </submittedName>
</protein>
<organism evidence="2 3">
    <name type="scientific">Trypanosoma brucei brucei (strain 927/4 GUTat10.1)</name>
    <dbReference type="NCBI Taxonomy" id="185431"/>
    <lineage>
        <taxon>Eukaryota</taxon>
        <taxon>Discoba</taxon>
        <taxon>Euglenozoa</taxon>
        <taxon>Kinetoplastea</taxon>
        <taxon>Metakinetoplastina</taxon>
        <taxon>Trypanosomatida</taxon>
        <taxon>Trypanosomatidae</taxon>
        <taxon>Trypanosoma</taxon>
    </lineage>
</organism>
<proteinExistence type="predicted"/>